<evidence type="ECO:0000313" key="2">
    <source>
        <dbReference type="EMBL" id="SFZ70716.1"/>
    </source>
</evidence>
<accession>A0A1M4NGE0</accession>
<dbReference type="EMBL" id="LT632841">
    <property type="protein sequence ID" value="SFZ70716.1"/>
    <property type="molecule type" value="Genomic_DNA"/>
</dbReference>
<gene>
    <name evidence="2" type="primary">omp551</name>
    <name evidence="3" type="synonym">omp284</name>
    <name evidence="1" type="synonym">omp997</name>
</gene>
<dbReference type="RefSeq" id="WP_041600192.1">
    <property type="nucleotide sequence ID" value="NZ_FZLV01000004.1"/>
</dbReference>
<dbReference type="EMBL" id="LT632764">
    <property type="protein sequence ID" value="SFZ70546.1"/>
    <property type="molecule type" value="Genomic_DNA"/>
</dbReference>
<organism evidence="2">
    <name type="scientific">Helicobacter acinonychis</name>
    <name type="common">Helicobacter acinonyx</name>
    <dbReference type="NCBI Taxonomy" id="212"/>
    <lineage>
        <taxon>Bacteria</taxon>
        <taxon>Pseudomonadati</taxon>
        <taxon>Campylobacterota</taxon>
        <taxon>Epsilonproteobacteria</taxon>
        <taxon>Campylobacterales</taxon>
        <taxon>Helicobacteraceae</taxon>
        <taxon>Helicobacter</taxon>
    </lineage>
</organism>
<dbReference type="InterPro" id="IPR002718">
    <property type="entry name" value="OMP_Helicobacter"/>
</dbReference>
<name>A0A1M4NGE0_HELAC</name>
<reference evidence="2" key="1">
    <citation type="submission" date="2016-10" db="EMBL/GenBank/DDBJ databases">
        <title>Proteomic and phylogenetic analysis of the outer membrane protein repertoire of gastric Helicobacter species.</title>
        <authorList>
            <person name="Joosten M."/>
        </authorList>
    </citation>
    <scope>NUCLEOTIDE SEQUENCE</scope>
    <source>
        <strain evidence="1">Acino1</strain>
        <strain evidence="2">Acino2</strain>
        <strain evidence="3">Acino4</strain>
    </source>
</reference>
<sequence>MGRIESKKRLRAVIFLASLGVLWGSASEKTPFFKTKNHIYLGFRLGTGADTRTSMWQQAYKDNPTCPNGVCYGEKIEAHYEGGEDFSKNLSYQKMSYQNLSYTGQIGDEIAIDKYRILGLRVWGDIEYAKAQLGQKVGGDTLLSQANYDPSTIKTYDPTSNTQSPLVLQKTPSPQDFLFNNGHFMSFGLNVNVFVNLPIDTLLKLALKTEKMLFFKIGVFGGGGVEYAVLWSPNYQNQNTKQEDKFFAAGGGFFVNFGGSLYIGKHNRFNVGLKIPYYSLSAQSWKNFGSSNVWQEQTIRQNFSVFRNKEVFVSYAFLF</sequence>
<dbReference type="Pfam" id="PF01856">
    <property type="entry name" value="HP_OMP"/>
    <property type="match status" value="1"/>
</dbReference>
<dbReference type="GeneID" id="31758199"/>
<protein>
    <submittedName>
        <fullName evidence="3">OMP284</fullName>
    </submittedName>
    <submittedName>
        <fullName evidence="2">OMP551</fullName>
    </submittedName>
    <submittedName>
        <fullName evidence="1">OMP997</fullName>
    </submittedName>
</protein>
<evidence type="ECO:0000313" key="3">
    <source>
        <dbReference type="EMBL" id="SFZ70866.1"/>
    </source>
</evidence>
<evidence type="ECO:0000313" key="1">
    <source>
        <dbReference type="EMBL" id="SFZ70546.1"/>
    </source>
</evidence>
<dbReference type="EMBL" id="LT632924">
    <property type="protein sequence ID" value="SFZ70866.1"/>
    <property type="molecule type" value="Genomic_DNA"/>
</dbReference>
<dbReference type="AlphaFoldDB" id="A0A1M4NGE0"/>
<proteinExistence type="predicted"/>